<comment type="domain">
    <text evidence="12">Consists of 3 domains; the N-terminus binds the ribosome, the middle domain has PPIase activity, while the C-terminus has intrinsic chaperone activity on its own.</text>
</comment>
<name>A0ABT1NDQ6_9FIRM</name>
<keyword evidence="12" id="KW-0963">Cytoplasm</keyword>
<evidence type="ECO:0000256" key="1">
    <source>
        <dbReference type="ARBA" id="ARBA00000971"/>
    </source>
</evidence>
<dbReference type="NCBIfam" id="TIGR00115">
    <property type="entry name" value="tig"/>
    <property type="match status" value="1"/>
</dbReference>
<dbReference type="SUPFAM" id="SSF109998">
    <property type="entry name" value="Triger factor/SurA peptide-binding domain-like"/>
    <property type="match status" value="1"/>
</dbReference>
<dbReference type="EMBL" id="JAJEKE010000002">
    <property type="protein sequence ID" value="MCQ1528769.1"/>
    <property type="molecule type" value="Genomic_DNA"/>
</dbReference>
<evidence type="ECO:0000313" key="16">
    <source>
        <dbReference type="EMBL" id="MCQ1528769.1"/>
    </source>
</evidence>
<evidence type="ECO:0000313" key="17">
    <source>
        <dbReference type="Proteomes" id="UP001651880"/>
    </source>
</evidence>
<dbReference type="Gene3D" id="3.10.50.40">
    <property type="match status" value="1"/>
</dbReference>
<dbReference type="PANTHER" id="PTHR30560">
    <property type="entry name" value="TRIGGER FACTOR CHAPERONE AND PEPTIDYL-PROLYL CIS/TRANS ISOMERASE"/>
    <property type="match status" value="1"/>
</dbReference>
<protein>
    <recommendedName>
        <fullName evidence="4 12">Trigger factor</fullName>
        <shortName evidence="12">TF</shortName>
        <ecNumber evidence="3 12">5.2.1.8</ecNumber>
    </recommendedName>
    <alternativeName>
        <fullName evidence="11 12">PPIase</fullName>
    </alternativeName>
</protein>
<evidence type="ECO:0000256" key="14">
    <source>
        <dbReference type="RuleBase" id="RU003914"/>
    </source>
</evidence>
<dbReference type="PIRSF" id="PIRSF003095">
    <property type="entry name" value="Trigger_factor"/>
    <property type="match status" value="1"/>
</dbReference>
<dbReference type="PANTHER" id="PTHR30560:SF3">
    <property type="entry name" value="TRIGGER FACTOR-LIKE PROTEIN TIG, CHLOROPLASTIC"/>
    <property type="match status" value="1"/>
</dbReference>
<evidence type="ECO:0000256" key="10">
    <source>
        <dbReference type="ARBA" id="ARBA00024849"/>
    </source>
</evidence>
<dbReference type="RefSeq" id="WP_255226286.1">
    <property type="nucleotide sequence ID" value="NZ_JAJEKE010000002.1"/>
</dbReference>
<comment type="similarity">
    <text evidence="2 12 14">Belongs to the FKBP-type PPIase family. Tig subfamily.</text>
</comment>
<reference evidence="16 17" key="1">
    <citation type="submission" date="2021-10" db="EMBL/GenBank/DDBJ databases">
        <title>Lutispora strain m25 sp. nov., a thermophilic, non-spore-forming bacterium isolated from a lab-scale methanogenic bioreactor digesting anaerobic sludge.</title>
        <authorList>
            <person name="El Houari A."/>
            <person name="Mcdonald J."/>
        </authorList>
    </citation>
    <scope>NUCLEOTIDE SEQUENCE [LARGE SCALE GENOMIC DNA]</scope>
    <source>
        <strain evidence="17">m25</strain>
    </source>
</reference>
<dbReference type="SUPFAM" id="SSF102735">
    <property type="entry name" value="Trigger factor ribosome-binding domain"/>
    <property type="match status" value="1"/>
</dbReference>
<evidence type="ECO:0000256" key="3">
    <source>
        <dbReference type="ARBA" id="ARBA00013194"/>
    </source>
</evidence>
<comment type="catalytic activity">
    <reaction evidence="1 12 13">
        <text>[protein]-peptidylproline (omega=180) = [protein]-peptidylproline (omega=0)</text>
        <dbReference type="Rhea" id="RHEA:16237"/>
        <dbReference type="Rhea" id="RHEA-COMP:10747"/>
        <dbReference type="Rhea" id="RHEA-COMP:10748"/>
        <dbReference type="ChEBI" id="CHEBI:83833"/>
        <dbReference type="ChEBI" id="CHEBI:83834"/>
        <dbReference type="EC" id="5.2.1.8"/>
    </reaction>
</comment>
<proteinExistence type="inferred from homology"/>
<evidence type="ECO:0000256" key="5">
    <source>
        <dbReference type="ARBA" id="ARBA00022618"/>
    </source>
</evidence>
<dbReference type="InterPro" id="IPR005215">
    <property type="entry name" value="Trig_fac"/>
</dbReference>
<dbReference type="Pfam" id="PF05698">
    <property type="entry name" value="Trigger_C"/>
    <property type="match status" value="1"/>
</dbReference>
<keyword evidence="5 12" id="KW-0132">Cell division</keyword>
<keyword evidence="17" id="KW-1185">Reference proteome</keyword>
<dbReference type="EC" id="5.2.1.8" evidence="3 12"/>
<comment type="subcellular location">
    <subcellularLocation>
        <location evidence="12">Cytoplasm</location>
    </subcellularLocation>
    <text evidence="12">About half TF is bound to the ribosome near the polypeptide exit tunnel while the other half is free in the cytoplasm.</text>
</comment>
<dbReference type="InterPro" id="IPR008880">
    <property type="entry name" value="Trigger_fac_C"/>
</dbReference>
<evidence type="ECO:0000256" key="7">
    <source>
        <dbReference type="ARBA" id="ARBA00023186"/>
    </source>
</evidence>
<dbReference type="InterPro" id="IPR036611">
    <property type="entry name" value="Trigger_fac_ribosome-bd_sf"/>
</dbReference>
<dbReference type="Pfam" id="PF05697">
    <property type="entry name" value="Trigger_N"/>
    <property type="match status" value="1"/>
</dbReference>
<evidence type="ECO:0000259" key="15">
    <source>
        <dbReference type="PROSITE" id="PS50059"/>
    </source>
</evidence>
<sequence>MNSKLEKLEKNVATLEITVSAEKLEEGIAKAYIKNVKKFNLPGFRKGKAPRKLIEKHYGEGIFYEDAINEVCPEAYEEAVKEHNLDPVDRPSIDIVDIESGKGIVFKAEVTVKPEVKLGQYKGIEVEKKEYNVTDEDVSKELEALRNKNARIIDITDRPVKMGDNTTIDFKGFVDDNQFEGGTAENYKLEIGSGQFIPGFEEQLVGASIGNEVDVNVTFPEDYRAEELAGKPAVFKVTVKEIKEKELLPLDDEFAKDVSEFNTLDELKEDIKKKKTEEAEHRALHEFEDNVIKKVVENAEVDIPQVMVDNQVESMIRDFDYQLRYQGLDLDSYMKYMNIGHEELHQSYKETALDRVKTQLVLEAVTKAESISVSEEELEAEIVKTAEQYKQEPEKFKKSLRERDIEYIKDGLEVQKTIDFLVENSASK</sequence>
<evidence type="ECO:0000256" key="4">
    <source>
        <dbReference type="ARBA" id="ARBA00016902"/>
    </source>
</evidence>
<dbReference type="InterPro" id="IPR001179">
    <property type="entry name" value="PPIase_FKBP_dom"/>
</dbReference>
<accession>A0ABT1NDQ6</accession>
<keyword evidence="7 12" id="KW-0143">Chaperone</keyword>
<comment type="function">
    <text evidence="10 12">Involved in protein export. Acts as a chaperone by maintaining the newly synthesized protein in an open conformation. Functions as a peptidyl-prolyl cis-trans isomerase.</text>
</comment>
<keyword evidence="8 12" id="KW-0413">Isomerase</keyword>
<evidence type="ECO:0000256" key="11">
    <source>
        <dbReference type="ARBA" id="ARBA00029986"/>
    </source>
</evidence>
<dbReference type="SUPFAM" id="SSF54534">
    <property type="entry name" value="FKBP-like"/>
    <property type="match status" value="1"/>
</dbReference>
<evidence type="ECO:0000256" key="9">
    <source>
        <dbReference type="ARBA" id="ARBA00023306"/>
    </source>
</evidence>
<evidence type="ECO:0000256" key="2">
    <source>
        <dbReference type="ARBA" id="ARBA00005464"/>
    </source>
</evidence>
<dbReference type="PROSITE" id="PS50059">
    <property type="entry name" value="FKBP_PPIASE"/>
    <property type="match status" value="1"/>
</dbReference>
<evidence type="ECO:0000256" key="6">
    <source>
        <dbReference type="ARBA" id="ARBA00023110"/>
    </source>
</evidence>
<dbReference type="Pfam" id="PF00254">
    <property type="entry name" value="FKBP_C"/>
    <property type="match status" value="1"/>
</dbReference>
<dbReference type="Proteomes" id="UP001651880">
    <property type="component" value="Unassembled WGS sequence"/>
</dbReference>
<dbReference type="InterPro" id="IPR008881">
    <property type="entry name" value="Trigger_fac_ribosome-bd_bac"/>
</dbReference>
<dbReference type="Gene3D" id="1.10.3120.10">
    <property type="entry name" value="Trigger factor, C-terminal domain"/>
    <property type="match status" value="1"/>
</dbReference>
<dbReference type="InterPro" id="IPR046357">
    <property type="entry name" value="PPIase_dom_sf"/>
</dbReference>
<feature type="domain" description="PPIase FKBP-type" evidence="15">
    <location>
        <begin position="163"/>
        <end position="251"/>
    </location>
</feature>
<gene>
    <name evidence="12 16" type="primary">tig</name>
    <name evidence="16" type="ORF">LJD61_04310</name>
</gene>
<keyword evidence="6 12" id="KW-0697">Rotamase</keyword>
<organism evidence="16 17">
    <name type="scientific">Lutispora saccharofermentans</name>
    <dbReference type="NCBI Taxonomy" id="3024236"/>
    <lineage>
        <taxon>Bacteria</taxon>
        <taxon>Bacillati</taxon>
        <taxon>Bacillota</taxon>
        <taxon>Clostridia</taxon>
        <taxon>Lutisporales</taxon>
        <taxon>Lutisporaceae</taxon>
        <taxon>Lutispora</taxon>
    </lineage>
</organism>
<dbReference type="InterPro" id="IPR037041">
    <property type="entry name" value="Trigger_fac_C_sf"/>
</dbReference>
<evidence type="ECO:0000256" key="8">
    <source>
        <dbReference type="ARBA" id="ARBA00023235"/>
    </source>
</evidence>
<keyword evidence="9 12" id="KW-0131">Cell cycle</keyword>
<evidence type="ECO:0000256" key="12">
    <source>
        <dbReference type="HAMAP-Rule" id="MF_00303"/>
    </source>
</evidence>
<comment type="caution">
    <text evidence="16">The sequence shown here is derived from an EMBL/GenBank/DDBJ whole genome shotgun (WGS) entry which is preliminary data.</text>
</comment>
<dbReference type="GO" id="GO:0003755">
    <property type="term" value="F:peptidyl-prolyl cis-trans isomerase activity"/>
    <property type="evidence" value="ECO:0007669"/>
    <property type="project" value="UniProtKB-EC"/>
</dbReference>
<dbReference type="Gene3D" id="3.30.70.1050">
    <property type="entry name" value="Trigger factor ribosome-binding domain"/>
    <property type="match status" value="1"/>
</dbReference>
<dbReference type="InterPro" id="IPR027304">
    <property type="entry name" value="Trigger_fact/SurA_dom_sf"/>
</dbReference>
<dbReference type="HAMAP" id="MF_00303">
    <property type="entry name" value="Trigger_factor_Tig"/>
    <property type="match status" value="1"/>
</dbReference>
<evidence type="ECO:0000256" key="13">
    <source>
        <dbReference type="PROSITE-ProRule" id="PRU00277"/>
    </source>
</evidence>